<keyword evidence="1" id="KW-0436">Ligase</keyword>
<evidence type="ECO:0000313" key="1">
    <source>
        <dbReference type="EMBL" id="MFM9331803.1"/>
    </source>
</evidence>
<dbReference type="EMBL" id="JBJURJ010000022">
    <property type="protein sequence ID" value="MFM9331803.1"/>
    <property type="molecule type" value="Genomic_DNA"/>
</dbReference>
<organism evidence="1 2">
    <name type="scientific">Paenibacillus mesotrionivorans</name>
    <dbReference type="NCBI Taxonomy" id="3160968"/>
    <lineage>
        <taxon>Bacteria</taxon>
        <taxon>Bacillati</taxon>
        <taxon>Bacillota</taxon>
        <taxon>Bacilli</taxon>
        <taxon>Bacillales</taxon>
        <taxon>Paenibacillaceae</taxon>
        <taxon>Paenibacillus</taxon>
    </lineage>
</organism>
<gene>
    <name evidence="1" type="ORF">ACI1P1_26235</name>
</gene>
<evidence type="ECO:0000313" key="2">
    <source>
        <dbReference type="Proteomes" id="UP001631969"/>
    </source>
</evidence>
<comment type="caution">
    <text evidence="1">The sequence shown here is derived from an EMBL/GenBank/DDBJ whole genome shotgun (WGS) entry which is preliminary data.</text>
</comment>
<name>A0ACC7P4A0_9BACL</name>
<accession>A0ACC7P4A0</accession>
<reference evidence="1" key="1">
    <citation type="submission" date="2024-12" db="EMBL/GenBank/DDBJ databases">
        <authorList>
            <person name="Wu N."/>
        </authorList>
    </citation>
    <scope>NUCLEOTIDE SEQUENCE</scope>
    <source>
        <strain evidence="1">P15</strain>
    </source>
</reference>
<dbReference type="Proteomes" id="UP001631969">
    <property type="component" value="Unassembled WGS sequence"/>
</dbReference>
<sequence length="485" mass="53150">MTDRLTLMVNWLQRQVWLRNLIMAAIMLGGCLYLGKYTSFNKTMVVQLIGLTAFLLPAFLLALAKGNGLLIYISLMWAVAPEIRRLADYYMGYYHAVSLISLLPLLTTGMLLLRILNKGIPENKPIRSMIATFLIPFGYAAVIGIVINQAAGLYTVLTAVAPLCIFIYLISHPLKREEKDRFMAMYATLAVLLSIYGWIQYIYLPPWDLMWMYGAKMISLGKPAPMQFRVFSTMNSTGPLAIFLISALIPMVVNRKWRGPFGLLGILIVLSTLGTTLVRSAWVTLIVGILVYVLFAKSASRLKIILTLTAVSAAAMLALPLLPNSEQLTDRVGTLGNLEEDGSFNARIGLALHAVPEILKQPFGMGFGSIGQSSSKLGDGEGFAGLGSVDNGYLGTFATYGLIGGLLFFRAVLLYYRRIRSIPQEDNPYVPLALSTILQLMAAFFFGGGLEGLSAVIFWLFTGLAFMPPQEKPAPQGEANAKLTS</sequence>
<protein>
    <submittedName>
        <fullName evidence="1">O-antigen ligase family protein</fullName>
    </submittedName>
</protein>
<keyword evidence="2" id="KW-1185">Reference proteome</keyword>
<proteinExistence type="predicted"/>